<proteinExistence type="inferred from homology"/>
<dbReference type="Proteomes" id="UP000636264">
    <property type="component" value="Unassembled WGS sequence"/>
</dbReference>
<comment type="similarity">
    <text evidence="6">Belongs to the ribose 1,5-bisphosphokinase family.</text>
</comment>
<keyword evidence="3 6" id="KW-0808">Transferase</keyword>
<dbReference type="Pfam" id="PF00625">
    <property type="entry name" value="Guanylate_kin"/>
    <property type="match status" value="1"/>
</dbReference>
<organism evidence="8 9">
    <name type="scientific">Nitratireductor aestuarii</name>
    <dbReference type="NCBI Taxonomy" id="1735103"/>
    <lineage>
        <taxon>Bacteria</taxon>
        <taxon>Pseudomonadati</taxon>
        <taxon>Pseudomonadota</taxon>
        <taxon>Alphaproteobacteria</taxon>
        <taxon>Hyphomicrobiales</taxon>
        <taxon>Phyllobacteriaceae</taxon>
        <taxon>Nitratireductor</taxon>
    </lineage>
</organism>
<dbReference type="PANTHER" id="PTHR23117:SF8">
    <property type="entry name" value="RIBOSE 1,5-BISPHOSPHATE PHOSPHOKINASE PHNN"/>
    <property type="match status" value="1"/>
</dbReference>
<dbReference type="GO" id="GO:0005524">
    <property type="term" value="F:ATP binding"/>
    <property type="evidence" value="ECO:0007669"/>
    <property type="project" value="UniProtKB-KW"/>
</dbReference>
<evidence type="ECO:0000256" key="5">
    <source>
        <dbReference type="ARBA" id="ARBA00022840"/>
    </source>
</evidence>
<comment type="catalytic activity">
    <reaction evidence="1 6">
        <text>alpha-D-ribose 1,5-bisphosphate + ATP = 5-phospho-alpha-D-ribose 1-diphosphate + ADP</text>
        <dbReference type="Rhea" id="RHEA:20109"/>
        <dbReference type="ChEBI" id="CHEBI:30616"/>
        <dbReference type="ChEBI" id="CHEBI:58017"/>
        <dbReference type="ChEBI" id="CHEBI:68688"/>
        <dbReference type="ChEBI" id="CHEBI:456216"/>
        <dbReference type="EC" id="2.7.4.23"/>
    </reaction>
</comment>
<evidence type="ECO:0000256" key="4">
    <source>
        <dbReference type="ARBA" id="ARBA00022741"/>
    </source>
</evidence>
<evidence type="ECO:0000256" key="3">
    <source>
        <dbReference type="ARBA" id="ARBA00022679"/>
    </source>
</evidence>
<keyword evidence="4 6" id="KW-0547">Nucleotide-binding</keyword>
<dbReference type="GO" id="GO:0005829">
    <property type="term" value="C:cytosol"/>
    <property type="evidence" value="ECO:0007669"/>
    <property type="project" value="TreeGrafter"/>
</dbReference>
<dbReference type="InterPro" id="IPR008144">
    <property type="entry name" value="Guanylate_kin-like_dom"/>
</dbReference>
<name>A0A916W109_9HYPH</name>
<dbReference type="GO" id="GO:0033863">
    <property type="term" value="F:ribose 1,5-bisphosphate phosphokinase activity"/>
    <property type="evidence" value="ECO:0007669"/>
    <property type="project" value="UniProtKB-UniRule"/>
</dbReference>
<dbReference type="PANTHER" id="PTHR23117">
    <property type="entry name" value="GUANYLATE KINASE-RELATED"/>
    <property type="match status" value="1"/>
</dbReference>
<keyword evidence="5 6" id="KW-0067">ATP-binding</keyword>
<dbReference type="GO" id="GO:0019634">
    <property type="term" value="P:organic phosphonate metabolic process"/>
    <property type="evidence" value="ECO:0007669"/>
    <property type="project" value="UniProtKB-UniRule"/>
</dbReference>
<evidence type="ECO:0000256" key="2">
    <source>
        <dbReference type="ARBA" id="ARBA00005069"/>
    </source>
</evidence>
<dbReference type="InterPro" id="IPR008145">
    <property type="entry name" value="GK/Ca_channel_bsu"/>
</dbReference>
<dbReference type="AlphaFoldDB" id="A0A916W109"/>
<feature type="binding site" evidence="6">
    <location>
        <begin position="26"/>
        <end position="33"/>
    </location>
    <ligand>
        <name>ATP</name>
        <dbReference type="ChEBI" id="CHEBI:30616"/>
    </ligand>
</feature>
<dbReference type="Gene3D" id="3.40.50.300">
    <property type="entry name" value="P-loop containing nucleotide triphosphate hydrolases"/>
    <property type="match status" value="1"/>
</dbReference>
<dbReference type="InterPro" id="IPR012699">
    <property type="entry name" value="PhnN"/>
</dbReference>
<reference evidence="8" key="1">
    <citation type="journal article" date="2014" name="Int. J. Syst. Evol. Microbiol.">
        <title>Complete genome sequence of Corynebacterium casei LMG S-19264T (=DSM 44701T), isolated from a smear-ripened cheese.</title>
        <authorList>
            <consortium name="US DOE Joint Genome Institute (JGI-PGF)"/>
            <person name="Walter F."/>
            <person name="Albersmeier A."/>
            <person name="Kalinowski J."/>
            <person name="Ruckert C."/>
        </authorList>
    </citation>
    <scope>NUCLEOTIDE SEQUENCE</scope>
    <source>
        <strain evidence="8">CGMCC 1.15320</strain>
    </source>
</reference>
<dbReference type="PROSITE" id="PS50052">
    <property type="entry name" value="GUANYLATE_KINASE_2"/>
    <property type="match status" value="1"/>
</dbReference>
<evidence type="ECO:0000256" key="1">
    <source>
        <dbReference type="ARBA" id="ARBA00000373"/>
    </source>
</evidence>
<evidence type="ECO:0000313" key="8">
    <source>
        <dbReference type="EMBL" id="GGA58053.1"/>
    </source>
</evidence>
<dbReference type="SMART" id="SM00072">
    <property type="entry name" value="GuKc"/>
    <property type="match status" value="1"/>
</dbReference>
<dbReference type="EC" id="2.7.4.23" evidence="6"/>
<dbReference type="HAMAP" id="MF_00836">
    <property type="entry name" value="PhnN"/>
    <property type="match status" value="1"/>
</dbReference>
<comment type="function">
    <text evidence="6">Catalyzes the phosphorylation of ribose 1,5-bisphosphate to 5-phospho-D-ribosyl alpha-1-diphosphate (PRPP).</text>
</comment>
<accession>A0A916W109</accession>
<evidence type="ECO:0000313" key="9">
    <source>
        <dbReference type="Proteomes" id="UP000636264"/>
    </source>
</evidence>
<evidence type="ECO:0000259" key="7">
    <source>
        <dbReference type="PROSITE" id="PS50052"/>
    </source>
</evidence>
<sequence length="208" mass="22673">MNFMMSERTDPPEDLIGGGVVVAVVGPSGAGKDSVMNHARERLGDLAKDVSFVRRVITREANRNTEDHDSVDEEKFQRMVAEGAFAAHWFANGLSYGLPVSMDRFVEGGGIVVANVSRAAIVQLRQRYAYVLPVVITAPADVLAERLRKRGREGTEAIAERLKRAEASELAVEGEMTIVNDGTLDEASEKFIAALRKARAWSDVADSL</sequence>
<protein>
    <recommendedName>
        <fullName evidence="6">Ribose 1,5-bisphosphate phosphokinase PhnN</fullName>
        <ecNumber evidence="6">2.7.4.23</ecNumber>
    </recommendedName>
    <alternativeName>
        <fullName evidence="6">Ribose 1,5-bisphosphokinase</fullName>
    </alternativeName>
</protein>
<keyword evidence="9" id="KW-1185">Reference proteome</keyword>
<comment type="caution">
    <text evidence="8">The sequence shown here is derived from an EMBL/GenBank/DDBJ whole genome shotgun (WGS) entry which is preliminary data.</text>
</comment>
<feature type="domain" description="Guanylate kinase-like" evidence="7">
    <location>
        <begin position="19"/>
        <end position="196"/>
    </location>
</feature>
<reference evidence="8" key="2">
    <citation type="submission" date="2020-09" db="EMBL/GenBank/DDBJ databases">
        <authorList>
            <person name="Sun Q."/>
            <person name="Zhou Y."/>
        </authorList>
    </citation>
    <scope>NUCLEOTIDE SEQUENCE</scope>
    <source>
        <strain evidence="8">CGMCC 1.15320</strain>
    </source>
</reference>
<dbReference type="NCBIfam" id="TIGR02322">
    <property type="entry name" value="phosphon_PhnN"/>
    <property type="match status" value="1"/>
</dbReference>
<dbReference type="SUPFAM" id="SSF52540">
    <property type="entry name" value="P-loop containing nucleoside triphosphate hydrolases"/>
    <property type="match status" value="1"/>
</dbReference>
<dbReference type="GO" id="GO:0006015">
    <property type="term" value="P:5-phosphoribose 1-diphosphate biosynthetic process"/>
    <property type="evidence" value="ECO:0007669"/>
    <property type="project" value="UniProtKB-UniRule"/>
</dbReference>
<evidence type="ECO:0000256" key="6">
    <source>
        <dbReference type="HAMAP-Rule" id="MF_00836"/>
    </source>
</evidence>
<comment type="pathway">
    <text evidence="2 6">Metabolic intermediate biosynthesis; 5-phospho-alpha-D-ribose 1-diphosphate biosynthesis; 5-phospho-alpha-D-ribose 1-diphosphate from D-ribose 5-phosphate (route II): step 3/3.</text>
</comment>
<dbReference type="EMBL" id="BMIF01000002">
    <property type="protein sequence ID" value="GGA58053.1"/>
    <property type="molecule type" value="Genomic_DNA"/>
</dbReference>
<gene>
    <name evidence="6 8" type="primary">phnN</name>
    <name evidence="8" type="ORF">GCM10011385_09500</name>
</gene>
<dbReference type="InterPro" id="IPR027417">
    <property type="entry name" value="P-loop_NTPase"/>
</dbReference>